<comment type="caution">
    <text evidence="6">The sequence shown here is derived from an EMBL/GenBank/DDBJ whole genome shotgun (WGS) entry which is preliminary data.</text>
</comment>
<dbReference type="InterPro" id="IPR009003">
    <property type="entry name" value="Peptidase_S1_PA"/>
</dbReference>
<protein>
    <submittedName>
        <fullName evidence="6">HtrA2 peptidase</fullName>
        <ecNumber evidence="6">3.4.21.-</ecNumber>
        <ecNumber evidence="6">3.4.21.108</ecNumber>
    </submittedName>
</protein>
<accession>A0A0G1F853</accession>
<keyword evidence="4" id="KW-0472">Membrane</keyword>
<sequence length="431" mass="46170">MLFHKFSKLQSFIRKEKVFLILIAAAFLGGILGSLFFFPQTTNANIFSDIFNNLKKEFLGEKYLTPSDSGQVKEQEKNILSDYEEAITGAVEKTSPAVVSIIISKDLPVIEQCPYNPFSNLPQEFQQFFGGGFQFYQPCQKGTKKQEVGGGSGFVVSSDGLIVTNKHVVSDTKAEYTVLTNDGKKYTAKVLDRHPSLDLAVIKISAGDLPTVVLGKSSNLKLGQTAIAIGNALGEFRNTVSVGVVSGLARSVTASDGQGQSELIENVIQTDAAINPGNSGGPLINSRGEVIGINVAMVSGAQNIGFAIPIDAAKKSIESVQSSGKIKVAFLGIRYTMLNAGLAEKYSLSVEEGAFLKGDGNNFAVEPDSPADKAGLKEGDVLVKIDGQKINKDNTPVYVISQKSPGDKVTVKFLRKGEEMTTEVILGERKQ</sequence>
<reference evidence="6 7" key="1">
    <citation type="journal article" date="2015" name="Nature">
        <title>rRNA introns, odd ribosomes, and small enigmatic genomes across a large radiation of phyla.</title>
        <authorList>
            <person name="Brown C.T."/>
            <person name="Hug L.A."/>
            <person name="Thomas B.C."/>
            <person name="Sharon I."/>
            <person name="Castelle C.J."/>
            <person name="Singh A."/>
            <person name="Wilkins M.J."/>
            <person name="Williams K.H."/>
            <person name="Banfield J.F."/>
        </authorList>
    </citation>
    <scope>NUCLEOTIDE SEQUENCE [LARGE SCALE GENOMIC DNA]</scope>
</reference>
<name>A0A0G1F853_9BACT</name>
<keyword evidence="3 6" id="KW-0378">Hydrolase</keyword>
<dbReference type="Pfam" id="PF13365">
    <property type="entry name" value="Trypsin_2"/>
    <property type="match status" value="1"/>
</dbReference>
<evidence type="ECO:0000256" key="3">
    <source>
        <dbReference type="ARBA" id="ARBA00022801"/>
    </source>
</evidence>
<dbReference type="SUPFAM" id="SSF50156">
    <property type="entry name" value="PDZ domain-like"/>
    <property type="match status" value="1"/>
</dbReference>
<evidence type="ECO:0000259" key="5">
    <source>
        <dbReference type="PROSITE" id="PS50106"/>
    </source>
</evidence>
<evidence type="ECO:0000256" key="4">
    <source>
        <dbReference type="SAM" id="Phobius"/>
    </source>
</evidence>
<dbReference type="EMBL" id="LCFA01000002">
    <property type="protein sequence ID" value="KKS83018.1"/>
    <property type="molecule type" value="Genomic_DNA"/>
</dbReference>
<dbReference type="InterPro" id="IPR001940">
    <property type="entry name" value="Peptidase_S1C"/>
</dbReference>
<dbReference type="InterPro" id="IPR036034">
    <property type="entry name" value="PDZ_sf"/>
</dbReference>
<dbReference type="PANTHER" id="PTHR43343">
    <property type="entry name" value="PEPTIDASE S12"/>
    <property type="match status" value="1"/>
</dbReference>
<dbReference type="EC" id="3.4.21.108" evidence="6"/>
<dbReference type="Proteomes" id="UP000034810">
    <property type="component" value="Unassembled WGS sequence"/>
</dbReference>
<dbReference type="Pfam" id="PF13180">
    <property type="entry name" value="PDZ_2"/>
    <property type="match status" value="1"/>
</dbReference>
<feature type="domain" description="PDZ" evidence="5">
    <location>
        <begin position="365"/>
        <end position="417"/>
    </location>
</feature>
<dbReference type="SMART" id="SM00228">
    <property type="entry name" value="PDZ"/>
    <property type="match status" value="1"/>
</dbReference>
<dbReference type="InterPro" id="IPR043504">
    <property type="entry name" value="Peptidase_S1_PA_chymotrypsin"/>
</dbReference>
<evidence type="ECO:0000313" key="7">
    <source>
        <dbReference type="Proteomes" id="UP000034810"/>
    </source>
</evidence>
<comment type="similarity">
    <text evidence="1">Belongs to the peptidase S1C family.</text>
</comment>
<dbReference type="GO" id="GO:0006508">
    <property type="term" value="P:proteolysis"/>
    <property type="evidence" value="ECO:0007669"/>
    <property type="project" value="UniProtKB-KW"/>
</dbReference>
<gene>
    <name evidence="6" type="ORF">UV58_C0002G0028</name>
</gene>
<dbReference type="PANTHER" id="PTHR43343:SF3">
    <property type="entry name" value="PROTEASE DO-LIKE 8, CHLOROPLASTIC"/>
    <property type="match status" value="1"/>
</dbReference>
<dbReference type="InterPro" id="IPR001478">
    <property type="entry name" value="PDZ"/>
</dbReference>
<feature type="transmembrane region" description="Helical" evidence="4">
    <location>
        <begin position="18"/>
        <end position="38"/>
    </location>
</feature>
<dbReference type="PRINTS" id="PR00834">
    <property type="entry name" value="PROTEASES2C"/>
</dbReference>
<evidence type="ECO:0000313" key="6">
    <source>
        <dbReference type="EMBL" id="KKS83018.1"/>
    </source>
</evidence>
<keyword evidence="2" id="KW-0645">Protease</keyword>
<dbReference type="Gene3D" id="2.40.10.10">
    <property type="entry name" value="Trypsin-like serine proteases"/>
    <property type="match status" value="2"/>
</dbReference>
<dbReference type="PATRIC" id="fig|1619011.3.peg.74"/>
<dbReference type="SUPFAM" id="SSF50494">
    <property type="entry name" value="Trypsin-like serine proteases"/>
    <property type="match status" value="1"/>
</dbReference>
<dbReference type="InterPro" id="IPR051201">
    <property type="entry name" value="Chloro_Bact_Ser_Proteases"/>
</dbReference>
<proteinExistence type="inferred from homology"/>
<evidence type="ECO:0000256" key="1">
    <source>
        <dbReference type="ARBA" id="ARBA00010541"/>
    </source>
</evidence>
<dbReference type="Gene3D" id="2.30.42.10">
    <property type="match status" value="1"/>
</dbReference>
<organism evidence="6 7">
    <name type="scientific">Candidatus Wolfebacteria bacterium GW2011_GWC1_43_10</name>
    <dbReference type="NCBI Taxonomy" id="1619011"/>
    <lineage>
        <taxon>Bacteria</taxon>
        <taxon>Candidatus Wolfeibacteriota</taxon>
    </lineage>
</organism>
<evidence type="ECO:0000256" key="2">
    <source>
        <dbReference type="ARBA" id="ARBA00022670"/>
    </source>
</evidence>
<dbReference type="EC" id="3.4.21.-" evidence="6"/>
<keyword evidence="4" id="KW-0812">Transmembrane</keyword>
<dbReference type="GO" id="GO:0004252">
    <property type="term" value="F:serine-type endopeptidase activity"/>
    <property type="evidence" value="ECO:0007669"/>
    <property type="project" value="InterPro"/>
</dbReference>
<keyword evidence="4" id="KW-1133">Transmembrane helix</keyword>
<dbReference type="PROSITE" id="PS50106">
    <property type="entry name" value="PDZ"/>
    <property type="match status" value="1"/>
</dbReference>
<dbReference type="AlphaFoldDB" id="A0A0G1F853"/>